<evidence type="ECO:0000313" key="2">
    <source>
        <dbReference type="Proteomes" id="UP001501175"/>
    </source>
</evidence>
<comment type="caution">
    <text evidence="1">The sequence shown here is derived from an EMBL/GenBank/DDBJ whole genome shotgun (WGS) entry which is preliminary data.</text>
</comment>
<accession>A0ABP8N6U6</accession>
<dbReference type="Gene3D" id="1.10.260.40">
    <property type="entry name" value="lambda repressor-like DNA-binding domains"/>
    <property type="match status" value="1"/>
</dbReference>
<evidence type="ECO:0000313" key="1">
    <source>
        <dbReference type="EMBL" id="GAA4462353.1"/>
    </source>
</evidence>
<dbReference type="Proteomes" id="UP001501175">
    <property type="component" value="Unassembled WGS sequence"/>
</dbReference>
<gene>
    <name evidence="1" type="ORF">GCM10023189_38900</name>
</gene>
<dbReference type="EMBL" id="BAABHD010000069">
    <property type="protein sequence ID" value="GAA4462353.1"/>
    <property type="molecule type" value="Genomic_DNA"/>
</dbReference>
<dbReference type="RefSeq" id="WP_345246118.1">
    <property type="nucleotide sequence ID" value="NZ_BAABHD010000069.1"/>
</dbReference>
<sequence>MKEMSIEKAGAPAYWDAYDLLYEYYTLHESRYQHFLTGPVQEDLESGMLESLVEYLTILTLHARSFQKFLKKSAYKRLVEQAYQQSKEEPDLPLIGARTIGDALRWEIFIADMTLAEFARKLAISVKDLNDLLTDKAGITEPIARALASITTLDYSGWMALQREWELTHSDGRSSNYE</sequence>
<dbReference type="InterPro" id="IPR010982">
    <property type="entry name" value="Lambda_DNA-bd_dom_sf"/>
</dbReference>
<protein>
    <recommendedName>
        <fullName evidence="3">XRE family transcriptional regulator</fullName>
    </recommendedName>
</protein>
<name>A0ABP8N6U6_9BACT</name>
<reference evidence="2" key="1">
    <citation type="journal article" date="2019" name="Int. J. Syst. Evol. Microbiol.">
        <title>The Global Catalogue of Microorganisms (GCM) 10K type strain sequencing project: providing services to taxonomists for standard genome sequencing and annotation.</title>
        <authorList>
            <consortium name="The Broad Institute Genomics Platform"/>
            <consortium name="The Broad Institute Genome Sequencing Center for Infectious Disease"/>
            <person name="Wu L."/>
            <person name="Ma J."/>
        </authorList>
    </citation>
    <scope>NUCLEOTIDE SEQUENCE [LARGE SCALE GENOMIC DNA]</scope>
    <source>
        <strain evidence="2">JCM 17927</strain>
    </source>
</reference>
<dbReference type="SUPFAM" id="SSF47413">
    <property type="entry name" value="lambda repressor-like DNA-binding domains"/>
    <property type="match status" value="1"/>
</dbReference>
<proteinExistence type="predicted"/>
<organism evidence="1 2">
    <name type="scientific">Nibrella saemangeumensis</name>
    <dbReference type="NCBI Taxonomy" id="1084526"/>
    <lineage>
        <taxon>Bacteria</taxon>
        <taxon>Pseudomonadati</taxon>
        <taxon>Bacteroidota</taxon>
        <taxon>Cytophagia</taxon>
        <taxon>Cytophagales</taxon>
        <taxon>Spirosomataceae</taxon>
        <taxon>Nibrella</taxon>
    </lineage>
</organism>
<evidence type="ECO:0008006" key="3">
    <source>
        <dbReference type="Google" id="ProtNLM"/>
    </source>
</evidence>
<keyword evidence="2" id="KW-1185">Reference proteome</keyword>